<name>A0A1J5NXL7_9ZZZZ</name>
<organism evidence="1">
    <name type="scientific">mine drainage metagenome</name>
    <dbReference type="NCBI Taxonomy" id="410659"/>
    <lineage>
        <taxon>unclassified sequences</taxon>
        <taxon>metagenomes</taxon>
        <taxon>ecological metagenomes</taxon>
    </lineage>
</organism>
<reference evidence="1" key="1">
    <citation type="submission" date="2016-10" db="EMBL/GenBank/DDBJ databases">
        <title>Sequence of Gallionella enrichment culture.</title>
        <authorList>
            <person name="Poehlein A."/>
            <person name="Muehling M."/>
            <person name="Daniel R."/>
        </authorList>
    </citation>
    <scope>NUCLEOTIDE SEQUENCE</scope>
</reference>
<comment type="caution">
    <text evidence="1">The sequence shown here is derived from an EMBL/GenBank/DDBJ whole genome shotgun (WGS) entry which is preliminary data.</text>
</comment>
<sequence length="145" mass="16124">MSWPTPRAGLVIRYSYLWRSEAAAGREEGVKDRPCAVVLAVETDGGNKVVYVLPVTHSPPKDPDDAIELPQATKTRLGLDSERSWIVVSEGNSFVWPGPDLRRLGDRSPDSASYGFLPEALFNLVRARFMSRIRDRRAGVVARTE</sequence>
<evidence type="ECO:0000313" key="1">
    <source>
        <dbReference type="EMBL" id="OIQ63526.1"/>
    </source>
</evidence>
<gene>
    <name evidence="1" type="ORF">GALL_549340</name>
</gene>
<evidence type="ECO:0008006" key="2">
    <source>
        <dbReference type="Google" id="ProtNLM"/>
    </source>
</evidence>
<accession>A0A1J5NXL7</accession>
<dbReference type="EMBL" id="MLJW01008937">
    <property type="protein sequence ID" value="OIQ63526.1"/>
    <property type="molecule type" value="Genomic_DNA"/>
</dbReference>
<protein>
    <recommendedName>
        <fullName evidence="2">PemK-like protein</fullName>
    </recommendedName>
</protein>
<proteinExistence type="predicted"/>
<dbReference type="AlphaFoldDB" id="A0A1J5NXL7"/>